<evidence type="ECO:0000256" key="2">
    <source>
        <dbReference type="ARBA" id="ARBA00022692"/>
    </source>
</evidence>
<protein>
    <recommendedName>
        <fullName evidence="7">DUF423 domain-containing protein</fullName>
    </recommendedName>
</protein>
<evidence type="ECO:0008006" key="7">
    <source>
        <dbReference type="Google" id="ProtNLM"/>
    </source>
</evidence>
<evidence type="ECO:0000256" key="1">
    <source>
        <dbReference type="ARBA" id="ARBA00004141"/>
    </source>
</evidence>
<proteinExistence type="predicted"/>
<accession>A0A382G351</accession>
<dbReference type="GO" id="GO:0005886">
    <property type="term" value="C:plasma membrane"/>
    <property type="evidence" value="ECO:0007669"/>
    <property type="project" value="TreeGrafter"/>
</dbReference>
<dbReference type="Pfam" id="PF04241">
    <property type="entry name" value="DUF423"/>
    <property type="match status" value="1"/>
</dbReference>
<organism evidence="6">
    <name type="scientific">marine metagenome</name>
    <dbReference type="NCBI Taxonomy" id="408172"/>
    <lineage>
        <taxon>unclassified sequences</taxon>
        <taxon>metagenomes</taxon>
        <taxon>ecological metagenomes</taxon>
    </lineage>
</organism>
<dbReference type="PANTHER" id="PTHR43461">
    <property type="entry name" value="TRANSMEMBRANE PROTEIN 256"/>
    <property type="match status" value="1"/>
</dbReference>
<sequence>MLGAVAVLAGAVGAHVWRVELLARNSLTNFQLATEYLFYHALGIAVVALLVDRFPAQKFQSVGWCMVAGTAVFSGSLLVSSLTGFQSITAITPMGGILLIVGWLLLAWRTARLTSLQSGDRVDDRKGENDRNHR</sequence>
<gene>
    <name evidence="6" type="ORF">METZ01_LOCUS222590</name>
</gene>
<feature type="transmembrane region" description="Helical" evidence="5">
    <location>
        <begin position="88"/>
        <end position="108"/>
    </location>
</feature>
<feature type="transmembrane region" description="Helical" evidence="5">
    <location>
        <begin position="62"/>
        <end position="82"/>
    </location>
</feature>
<dbReference type="InterPro" id="IPR006696">
    <property type="entry name" value="DUF423"/>
</dbReference>
<feature type="transmembrane region" description="Helical" evidence="5">
    <location>
        <begin position="37"/>
        <end position="55"/>
    </location>
</feature>
<keyword evidence="4 5" id="KW-0472">Membrane</keyword>
<evidence type="ECO:0000256" key="4">
    <source>
        <dbReference type="ARBA" id="ARBA00023136"/>
    </source>
</evidence>
<keyword evidence="3 5" id="KW-1133">Transmembrane helix</keyword>
<reference evidence="6" key="1">
    <citation type="submission" date="2018-05" db="EMBL/GenBank/DDBJ databases">
        <authorList>
            <person name="Lanie J.A."/>
            <person name="Ng W.-L."/>
            <person name="Kazmierczak K.M."/>
            <person name="Andrzejewski T.M."/>
            <person name="Davidsen T.M."/>
            <person name="Wayne K.J."/>
            <person name="Tettelin H."/>
            <person name="Glass J.I."/>
            <person name="Rusch D."/>
            <person name="Podicherti R."/>
            <person name="Tsui H.-C.T."/>
            <person name="Winkler M.E."/>
        </authorList>
    </citation>
    <scope>NUCLEOTIDE SEQUENCE</scope>
</reference>
<keyword evidence="2 5" id="KW-0812">Transmembrane</keyword>
<comment type="subcellular location">
    <subcellularLocation>
        <location evidence="1">Membrane</location>
        <topology evidence="1">Multi-pass membrane protein</topology>
    </subcellularLocation>
</comment>
<evidence type="ECO:0000256" key="5">
    <source>
        <dbReference type="SAM" id="Phobius"/>
    </source>
</evidence>
<dbReference type="AlphaFoldDB" id="A0A382G351"/>
<evidence type="ECO:0000313" key="6">
    <source>
        <dbReference type="EMBL" id="SVB69736.1"/>
    </source>
</evidence>
<name>A0A382G351_9ZZZZ</name>
<dbReference type="PANTHER" id="PTHR43461:SF1">
    <property type="entry name" value="TRANSMEMBRANE PROTEIN 256"/>
    <property type="match status" value="1"/>
</dbReference>
<evidence type="ECO:0000256" key="3">
    <source>
        <dbReference type="ARBA" id="ARBA00022989"/>
    </source>
</evidence>
<dbReference type="EMBL" id="UINC01053338">
    <property type="protein sequence ID" value="SVB69736.1"/>
    <property type="molecule type" value="Genomic_DNA"/>
</dbReference>